<evidence type="ECO:0000313" key="1">
    <source>
        <dbReference type="EMBL" id="BDR81831.1"/>
    </source>
</evidence>
<evidence type="ECO:0000313" key="2">
    <source>
        <dbReference type="EMBL" id="RXI49102.1"/>
    </source>
</evidence>
<dbReference type="Proteomes" id="UP001321763">
    <property type="component" value="Chromosome"/>
</dbReference>
<proteinExistence type="predicted"/>
<dbReference type="Pfam" id="PF12788">
    <property type="entry name" value="YmaF"/>
    <property type="match status" value="1"/>
</dbReference>
<dbReference type="EMBL" id="AP026818">
    <property type="protein sequence ID" value="BDR81831.1"/>
    <property type="molecule type" value="Genomic_DNA"/>
</dbReference>
<gene>
    <name evidence="2" type="ORF">DP130_06740</name>
    <name evidence="1" type="ORF">K234311028_20770</name>
</gene>
<dbReference type="Proteomes" id="UP000290921">
    <property type="component" value="Unassembled WGS sequence"/>
</dbReference>
<evidence type="ECO:0000313" key="4">
    <source>
        <dbReference type="Proteomes" id="UP001321763"/>
    </source>
</evidence>
<organism evidence="2 3">
    <name type="scientific">Clostridium tetani</name>
    <dbReference type="NCBI Taxonomy" id="1513"/>
    <lineage>
        <taxon>Bacteria</taxon>
        <taxon>Bacillati</taxon>
        <taxon>Bacillota</taxon>
        <taxon>Clostridia</taxon>
        <taxon>Eubacteriales</taxon>
        <taxon>Clostridiaceae</taxon>
        <taxon>Clostridium</taxon>
    </lineage>
</organism>
<dbReference type="EMBL" id="QMAP01000005">
    <property type="protein sequence ID" value="RXI49102.1"/>
    <property type="molecule type" value="Genomic_DNA"/>
</dbReference>
<evidence type="ECO:0000313" key="3">
    <source>
        <dbReference type="Proteomes" id="UP000290921"/>
    </source>
</evidence>
<reference evidence="2 3" key="1">
    <citation type="submission" date="2018-06" db="EMBL/GenBank/DDBJ databases">
        <title>Genome conservation of Clostridium tetani.</title>
        <authorList>
            <person name="Bruggemann H."/>
            <person name="Popoff M.R."/>
        </authorList>
    </citation>
    <scope>NUCLEOTIDE SEQUENCE [LARGE SCALE GENOMIC DNA]</scope>
    <source>
        <strain evidence="2 3">2017.061</strain>
    </source>
</reference>
<sequence length="93" mass="10201">MSQHSHSYSGTTTYNDGHIHHYGGVTDKALSGVPHTHCMKGVTTFNDCHEHSYVTRTGPAINLACGCHYHYFETKVRLVDGHIHCISGCTSAD</sequence>
<protein>
    <recommendedName>
        <fullName evidence="5">YmaF family protein</fullName>
    </recommendedName>
</protein>
<reference evidence="1 4" key="2">
    <citation type="submission" date="2022-09" db="EMBL/GenBank/DDBJ databases">
        <title>complete genome sequences of Clostridium tetani str. KHSU-234311-028 isolated from soil.</title>
        <authorList>
            <person name="Sekizuka T."/>
            <person name="Shitada C."/>
            <person name="Takahashi M."/>
            <person name="Kuroda M."/>
        </authorList>
    </citation>
    <scope>NUCLEOTIDE SEQUENCE [LARGE SCALE GENOMIC DNA]</scope>
    <source>
        <strain evidence="1 4">KHSU-234311-028</strain>
    </source>
</reference>
<dbReference type="InterPro" id="IPR024307">
    <property type="entry name" value="YmaF"/>
</dbReference>
<name>A0A4Q0VDZ3_CLOTA</name>
<dbReference type="RefSeq" id="WP_115605760.1">
    <property type="nucleotide sequence ID" value="NZ_AP026804.1"/>
</dbReference>
<accession>A0A4Q0VDZ3</accession>
<evidence type="ECO:0008006" key="5">
    <source>
        <dbReference type="Google" id="ProtNLM"/>
    </source>
</evidence>
<dbReference type="AlphaFoldDB" id="A0A4Q0VDZ3"/>